<dbReference type="AlphaFoldDB" id="A0A494WCV6"/>
<sequence>MDEKAPTTHSRNDMTNRPKRIQENLLAGPERRLLTWLCARMPRWMTPDILTATGLAGAALTGIGYAASNSNPFWLILAIAGFVVQWFGDSMDGSLARFRSIERPSYGYFVDHSCDGLTILFIMVGMGASPYVTMSIALFALAGYLLLAIHTFLIAHVIHEFPLSHFNIGPTELRIILIILSLSMLLTKNMASPPSARIYFDVFVVFCAGIMVFLFVTRTWSVSRKLAASDMVYGSAANFDRP</sequence>
<gene>
    <name evidence="3" type="ORF">SAMIE_5000150</name>
</gene>
<dbReference type="GO" id="GO:0008654">
    <property type="term" value="P:phospholipid biosynthetic process"/>
    <property type="evidence" value="ECO:0007669"/>
    <property type="project" value="InterPro"/>
</dbReference>
<dbReference type="InterPro" id="IPR000462">
    <property type="entry name" value="CDP-OH_P_trans"/>
</dbReference>
<organism evidence="3 4">
    <name type="scientific">Sphingobium amiense</name>
    <dbReference type="NCBI Taxonomy" id="135719"/>
    <lineage>
        <taxon>Bacteria</taxon>
        <taxon>Pseudomonadati</taxon>
        <taxon>Pseudomonadota</taxon>
        <taxon>Alphaproteobacteria</taxon>
        <taxon>Sphingomonadales</taxon>
        <taxon>Sphingomonadaceae</taxon>
        <taxon>Sphingobium</taxon>
    </lineage>
</organism>
<keyword evidence="2" id="KW-1133">Transmembrane helix</keyword>
<keyword evidence="2" id="KW-0812">Transmembrane</keyword>
<keyword evidence="4" id="KW-1185">Reference proteome</keyword>
<dbReference type="KEGG" id="sami:SAMIE_5000150"/>
<proteinExistence type="predicted"/>
<feature type="transmembrane region" description="Helical" evidence="2">
    <location>
        <begin position="134"/>
        <end position="154"/>
    </location>
</feature>
<protein>
    <submittedName>
        <fullName evidence="3">CDP-alcohol phosphatidyltransferase</fullName>
    </submittedName>
</protein>
<feature type="transmembrane region" description="Helical" evidence="2">
    <location>
        <begin position="198"/>
        <end position="216"/>
    </location>
</feature>
<feature type="region of interest" description="Disordered" evidence="1">
    <location>
        <begin position="1"/>
        <end position="21"/>
    </location>
</feature>
<accession>A0A494WCV6</accession>
<dbReference type="InterPro" id="IPR043130">
    <property type="entry name" value="CDP-OH_PTrfase_TM_dom"/>
</dbReference>
<dbReference type="GO" id="GO:0016780">
    <property type="term" value="F:phosphotransferase activity, for other substituted phosphate groups"/>
    <property type="evidence" value="ECO:0007669"/>
    <property type="project" value="InterPro"/>
</dbReference>
<geneLocation type="plasmid" evidence="4">
    <name>psamie_5 dna</name>
</geneLocation>
<dbReference type="GO" id="GO:0016020">
    <property type="term" value="C:membrane"/>
    <property type="evidence" value="ECO:0007669"/>
    <property type="project" value="InterPro"/>
</dbReference>
<reference evidence="3 4" key="1">
    <citation type="submission" date="2018-05" db="EMBL/GenBank/DDBJ databases">
        <title>Complete Genome Sequence of the Nonylphenol-Degrading Bacterium Sphingobium amiense DSM 16289T.</title>
        <authorList>
            <person name="Ootsuka M."/>
            <person name="Nishizawa T."/>
            <person name="Ohta H."/>
        </authorList>
    </citation>
    <scope>NUCLEOTIDE SEQUENCE [LARGE SCALE GENOMIC DNA]</scope>
    <source>
        <strain evidence="3 4">DSM 16289</strain>
        <plasmid evidence="4">psamie_5 dna</plasmid>
    </source>
</reference>
<evidence type="ECO:0000313" key="3">
    <source>
        <dbReference type="EMBL" id="BBE00538.1"/>
    </source>
</evidence>
<evidence type="ECO:0000256" key="1">
    <source>
        <dbReference type="SAM" id="MobiDB-lite"/>
    </source>
</evidence>
<keyword evidence="2" id="KW-0472">Membrane</keyword>
<feature type="transmembrane region" description="Helical" evidence="2">
    <location>
        <begin position="49"/>
        <end position="67"/>
    </location>
</feature>
<feature type="transmembrane region" description="Helical" evidence="2">
    <location>
        <begin position="166"/>
        <end position="186"/>
    </location>
</feature>
<keyword evidence="3" id="KW-0614">Plasmid</keyword>
<evidence type="ECO:0000256" key="2">
    <source>
        <dbReference type="SAM" id="Phobius"/>
    </source>
</evidence>
<evidence type="ECO:0000313" key="4">
    <source>
        <dbReference type="Proteomes" id="UP000279959"/>
    </source>
</evidence>
<keyword evidence="3" id="KW-0808">Transferase</keyword>
<dbReference type="Proteomes" id="UP000279959">
    <property type="component" value="Plasmid pSAMIE_5"/>
</dbReference>
<dbReference type="Gene3D" id="1.20.120.1760">
    <property type="match status" value="1"/>
</dbReference>
<dbReference type="EMBL" id="AP018668">
    <property type="protein sequence ID" value="BBE00538.1"/>
    <property type="molecule type" value="Genomic_DNA"/>
</dbReference>
<dbReference type="Pfam" id="PF01066">
    <property type="entry name" value="CDP-OH_P_transf"/>
    <property type="match status" value="1"/>
</dbReference>
<name>A0A494WCV6_9SPHN</name>
<feature type="transmembrane region" description="Helical" evidence="2">
    <location>
        <begin position="73"/>
        <end position="88"/>
    </location>
</feature>